<proteinExistence type="predicted"/>
<accession>A0A0V1BGL6</accession>
<name>A0A0V1BGL6_TRISP</name>
<organism evidence="1 2">
    <name type="scientific">Trichinella spiralis</name>
    <name type="common">Trichina worm</name>
    <dbReference type="NCBI Taxonomy" id="6334"/>
    <lineage>
        <taxon>Eukaryota</taxon>
        <taxon>Metazoa</taxon>
        <taxon>Ecdysozoa</taxon>
        <taxon>Nematoda</taxon>
        <taxon>Enoplea</taxon>
        <taxon>Dorylaimia</taxon>
        <taxon>Trichinellida</taxon>
        <taxon>Trichinellidae</taxon>
        <taxon>Trichinella</taxon>
    </lineage>
</organism>
<keyword evidence="2" id="KW-1185">Reference proteome</keyword>
<dbReference type="AlphaFoldDB" id="A0A0V1BGL6"/>
<dbReference type="EMBL" id="JYDH01000046">
    <property type="protein sequence ID" value="KRY36125.1"/>
    <property type="molecule type" value="Genomic_DNA"/>
</dbReference>
<reference evidence="1 2" key="1">
    <citation type="submission" date="2015-01" db="EMBL/GenBank/DDBJ databases">
        <title>Evolution of Trichinella species and genotypes.</title>
        <authorList>
            <person name="Korhonen P.K."/>
            <person name="Edoardo P."/>
            <person name="Giuseppe L.R."/>
            <person name="Gasser R.B."/>
        </authorList>
    </citation>
    <scope>NUCLEOTIDE SEQUENCE [LARGE SCALE GENOMIC DNA]</scope>
    <source>
        <strain evidence="1">ISS3</strain>
    </source>
</reference>
<evidence type="ECO:0000313" key="1">
    <source>
        <dbReference type="EMBL" id="KRY36125.1"/>
    </source>
</evidence>
<feature type="non-terminal residue" evidence="1">
    <location>
        <position position="1"/>
    </location>
</feature>
<dbReference type="Proteomes" id="UP000054776">
    <property type="component" value="Unassembled WGS sequence"/>
</dbReference>
<dbReference type="InParanoid" id="A0A0V1BGL6"/>
<comment type="caution">
    <text evidence="1">The sequence shown here is derived from an EMBL/GenBank/DDBJ whole genome shotgun (WGS) entry which is preliminary data.</text>
</comment>
<sequence>LWMKYINKYAWLHKQQQQQHGTEAILSAHYNSDACLRCQHLQRRSSSFQKTIYGSIHVRLDGRLSNVRRMGIRLRQFCRKYAWRRDRWSNRKLVLSDQNKKPLSSYSQLHN</sequence>
<evidence type="ECO:0000313" key="2">
    <source>
        <dbReference type="Proteomes" id="UP000054776"/>
    </source>
</evidence>
<protein>
    <submittedName>
        <fullName evidence="1">Uncharacterized protein</fullName>
    </submittedName>
</protein>
<gene>
    <name evidence="1" type="ORF">T01_12890</name>
</gene>